<dbReference type="InterPro" id="IPR001005">
    <property type="entry name" value="SANT/Myb"/>
</dbReference>
<evidence type="ECO:0000256" key="2">
    <source>
        <dbReference type="ARBA" id="ARBA00023125"/>
    </source>
</evidence>
<evidence type="ECO:0000256" key="3">
    <source>
        <dbReference type="ARBA" id="ARBA00023163"/>
    </source>
</evidence>
<dbReference type="GO" id="GO:0003677">
    <property type="term" value="F:DNA binding"/>
    <property type="evidence" value="ECO:0007669"/>
    <property type="project" value="UniProtKB-KW"/>
</dbReference>
<evidence type="ECO:0000256" key="5">
    <source>
        <dbReference type="SAM" id="MobiDB-lite"/>
    </source>
</evidence>
<dbReference type="Gene3D" id="1.10.10.60">
    <property type="entry name" value="Homeodomain-like"/>
    <property type="match status" value="1"/>
</dbReference>
<proteinExistence type="predicted"/>
<dbReference type="EMBL" id="CM003534">
    <property type="protein sequence ID" value="RCV35840.1"/>
    <property type="molecule type" value="Genomic_DNA"/>
</dbReference>
<dbReference type="InterPro" id="IPR017930">
    <property type="entry name" value="Myb_dom"/>
</dbReference>
<evidence type="ECO:0000256" key="4">
    <source>
        <dbReference type="ARBA" id="ARBA00023242"/>
    </source>
</evidence>
<dbReference type="PANTHER" id="PTHR12802">
    <property type="entry name" value="SWI/SNF COMPLEX-RELATED"/>
    <property type="match status" value="1"/>
</dbReference>
<accession>A0A368S1X9</accession>
<name>A0A368S1X9_SETIT</name>
<sequence>MVAARNSSAGMPAAGKKPRKPYKITRPRERRGPPTKLRQITDGATMSLVACRFGRDWKRIEQFVATKTATQIRSHAQKYFLKAQKLGFEAALPPRPGVADGHHSVDDELHGFRVSVRRRAAERRLGARLSRSRDCWPSRSGGEPGGASWAAAATLAQEDEMIQLPLPPGHPRFALVRRRRLRSGAAARPIEAQLRRLQGIVDPVVVDTVSPRCMPFFSVVSR</sequence>
<keyword evidence="3" id="KW-0804">Transcription</keyword>
<organism evidence="7">
    <name type="scientific">Setaria italica</name>
    <name type="common">Foxtail millet</name>
    <name type="synonym">Panicum italicum</name>
    <dbReference type="NCBI Taxonomy" id="4555"/>
    <lineage>
        <taxon>Eukaryota</taxon>
        <taxon>Viridiplantae</taxon>
        <taxon>Streptophyta</taxon>
        <taxon>Embryophyta</taxon>
        <taxon>Tracheophyta</taxon>
        <taxon>Spermatophyta</taxon>
        <taxon>Magnoliopsida</taxon>
        <taxon>Liliopsida</taxon>
        <taxon>Poales</taxon>
        <taxon>Poaceae</taxon>
        <taxon>PACMAD clade</taxon>
        <taxon>Panicoideae</taxon>
        <taxon>Panicodae</taxon>
        <taxon>Paniceae</taxon>
        <taxon>Cenchrinae</taxon>
        <taxon>Setaria</taxon>
    </lineage>
</organism>
<keyword evidence="2" id="KW-0238">DNA-binding</keyword>
<protein>
    <recommendedName>
        <fullName evidence="6">HTH myb-type domain-containing protein</fullName>
    </recommendedName>
</protein>
<keyword evidence="4" id="KW-0539">Nucleus</keyword>
<reference evidence="7" key="1">
    <citation type="journal article" date="2012" name="Nat. Biotechnol.">
        <title>Reference genome sequence of the model plant Setaria.</title>
        <authorList>
            <person name="Bennetzen J.L."/>
            <person name="Schmutz J."/>
            <person name="Wang H."/>
            <person name="Percifield R."/>
            <person name="Hawkins J."/>
            <person name="Pontaroli A.C."/>
            <person name="Estep M."/>
            <person name="Feng L."/>
            <person name="Vaughn J.N."/>
            <person name="Grimwood J."/>
            <person name="Jenkins J."/>
            <person name="Barry K."/>
            <person name="Lindquist E."/>
            <person name="Hellsten U."/>
            <person name="Deshpande S."/>
            <person name="Wang X."/>
            <person name="Wu X."/>
            <person name="Mitros T."/>
            <person name="Triplett J."/>
            <person name="Yang X."/>
            <person name="Ye C.Y."/>
            <person name="Mauro-Herrera M."/>
            <person name="Wang L."/>
            <person name="Li P."/>
            <person name="Sharma M."/>
            <person name="Sharma R."/>
            <person name="Ronald P.C."/>
            <person name="Panaud O."/>
            <person name="Kellogg E.A."/>
            <person name="Brutnell T.P."/>
            <person name="Doust A.N."/>
            <person name="Tuskan G.A."/>
            <person name="Rokhsar D."/>
            <person name="Devos K.M."/>
        </authorList>
    </citation>
    <scope>NUCLEOTIDE SEQUENCE [LARGE SCALE GENOMIC DNA]</scope>
    <source>
        <strain evidence="7">Yugu1</strain>
    </source>
</reference>
<reference evidence="7" key="2">
    <citation type="submission" date="2015-07" db="EMBL/GenBank/DDBJ databases">
        <authorList>
            <person name="Noorani M."/>
        </authorList>
    </citation>
    <scope>NUCLEOTIDE SEQUENCE</scope>
    <source>
        <strain evidence="7">Yugu1</strain>
    </source>
</reference>
<evidence type="ECO:0000259" key="6">
    <source>
        <dbReference type="PROSITE" id="PS51294"/>
    </source>
</evidence>
<dbReference type="AlphaFoldDB" id="A0A368S1X9"/>
<dbReference type="CDD" id="cd00167">
    <property type="entry name" value="SANT"/>
    <property type="match status" value="1"/>
</dbReference>
<dbReference type="OrthoDB" id="118550at2759"/>
<feature type="region of interest" description="Disordered" evidence="5">
    <location>
        <begin position="1"/>
        <end position="36"/>
    </location>
</feature>
<evidence type="ECO:0000313" key="7">
    <source>
        <dbReference type="EMBL" id="RCV35840.1"/>
    </source>
</evidence>
<dbReference type="NCBIfam" id="TIGR01557">
    <property type="entry name" value="myb_SHAQKYF"/>
    <property type="match status" value="1"/>
</dbReference>
<evidence type="ECO:0000256" key="1">
    <source>
        <dbReference type="ARBA" id="ARBA00023015"/>
    </source>
</evidence>
<dbReference type="PROSITE" id="PS51294">
    <property type="entry name" value="HTH_MYB"/>
    <property type="match status" value="1"/>
</dbReference>
<gene>
    <name evidence="7" type="ORF">SETIT_7G272200v2</name>
</gene>
<dbReference type="InterPro" id="IPR006447">
    <property type="entry name" value="Myb_dom_plants"/>
</dbReference>
<feature type="domain" description="HTH myb-type" evidence="6">
    <location>
        <begin position="53"/>
        <end position="84"/>
    </location>
</feature>
<dbReference type="InterPro" id="IPR009057">
    <property type="entry name" value="Homeodomain-like_sf"/>
</dbReference>
<dbReference type="SUPFAM" id="SSF46689">
    <property type="entry name" value="Homeodomain-like"/>
    <property type="match status" value="1"/>
</dbReference>
<feature type="compositionally biased region" description="Basic residues" evidence="5">
    <location>
        <begin position="16"/>
        <end position="25"/>
    </location>
</feature>
<keyword evidence="1" id="KW-0805">Transcription regulation</keyword>
<dbReference type="PANTHER" id="PTHR12802:SF146">
    <property type="entry name" value="PROTEIN REVEILLE 3"/>
    <property type="match status" value="1"/>
</dbReference>